<keyword evidence="5 8" id="KW-0812">Transmembrane</keyword>
<evidence type="ECO:0000256" key="5">
    <source>
        <dbReference type="ARBA" id="ARBA00022692"/>
    </source>
</evidence>
<gene>
    <name evidence="9" type="ORF">CWE22_02925</name>
</gene>
<dbReference type="PANTHER" id="PTHR39342">
    <property type="entry name" value="UPF0283 MEMBRANE PROTEIN YCJF"/>
    <property type="match status" value="1"/>
</dbReference>
<keyword evidence="7 8" id="KW-0472">Membrane</keyword>
<dbReference type="InterPro" id="IPR021147">
    <property type="entry name" value="DUF697"/>
</dbReference>
<feature type="transmembrane region" description="Helical" evidence="8">
    <location>
        <begin position="49"/>
        <end position="71"/>
    </location>
</feature>
<evidence type="ECO:0000313" key="10">
    <source>
        <dbReference type="Proteomes" id="UP000287766"/>
    </source>
</evidence>
<keyword evidence="3" id="KW-1003">Cell membrane</keyword>
<evidence type="ECO:0000256" key="2">
    <source>
        <dbReference type="ARBA" id="ARBA00008255"/>
    </source>
</evidence>
<proteinExistence type="inferred from homology"/>
<dbReference type="PANTHER" id="PTHR39342:SF1">
    <property type="entry name" value="UPF0283 MEMBRANE PROTEIN YCJF"/>
    <property type="match status" value="1"/>
</dbReference>
<dbReference type="RefSeq" id="WP_169929887.1">
    <property type="nucleotide sequence ID" value="NZ_PIPR01000001.1"/>
</dbReference>
<dbReference type="InterPro" id="IPR006507">
    <property type="entry name" value="UPF0283"/>
</dbReference>
<comment type="subcellular location">
    <subcellularLocation>
        <location evidence="1">Cell inner membrane</location>
        <topology evidence="1">Multi-pass membrane protein</topology>
    </subcellularLocation>
</comment>
<evidence type="ECO:0000256" key="3">
    <source>
        <dbReference type="ARBA" id="ARBA00022475"/>
    </source>
</evidence>
<reference evidence="10" key="1">
    <citation type="journal article" date="2018" name="Front. Microbiol.">
        <title>Genome-Based Analysis Reveals the Taxonomy and Diversity of the Family Idiomarinaceae.</title>
        <authorList>
            <person name="Liu Y."/>
            <person name="Lai Q."/>
            <person name="Shao Z."/>
        </authorList>
    </citation>
    <scope>NUCLEOTIDE SEQUENCE [LARGE SCALE GENOMIC DNA]</scope>
    <source>
        <strain evidence="10">KYW314</strain>
    </source>
</reference>
<keyword evidence="10" id="KW-1185">Reference proteome</keyword>
<protein>
    <submittedName>
        <fullName evidence="9">TIGR01620 family protein</fullName>
    </submittedName>
</protein>
<comment type="similarity">
    <text evidence="2">Belongs to the UPF0283 family.</text>
</comment>
<dbReference type="AlphaFoldDB" id="A0A7Z6ZTS8"/>
<organism evidence="9 10">
    <name type="scientific">Pseudidiomarina aestuarii</name>
    <dbReference type="NCBI Taxonomy" id="624146"/>
    <lineage>
        <taxon>Bacteria</taxon>
        <taxon>Pseudomonadati</taxon>
        <taxon>Pseudomonadota</taxon>
        <taxon>Gammaproteobacteria</taxon>
        <taxon>Alteromonadales</taxon>
        <taxon>Idiomarinaceae</taxon>
        <taxon>Pseudidiomarina</taxon>
    </lineage>
</organism>
<evidence type="ECO:0000256" key="6">
    <source>
        <dbReference type="ARBA" id="ARBA00022989"/>
    </source>
</evidence>
<dbReference type="EMBL" id="PIPR01000001">
    <property type="protein sequence ID" value="RUO41156.1"/>
    <property type="molecule type" value="Genomic_DNA"/>
</dbReference>
<name>A0A7Z6ZTS8_9GAMM</name>
<evidence type="ECO:0000256" key="1">
    <source>
        <dbReference type="ARBA" id="ARBA00004429"/>
    </source>
</evidence>
<dbReference type="NCBIfam" id="TIGR01620">
    <property type="entry name" value="hyp_HI0043"/>
    <property type="match status" value="1"/>
</dbReference>
<accession>A0A7Z6ZTS8</accession>
<feature type="transmembrane region" description="Helical" evidence="8">
    <location>
        <begin position="77"/>
        <end position="99"/>
    </location>
</feature>
<evidence type="ECO:0000256" key="4">
    <source>
        <dbReference type="ARBA" id="ARBA00022519"/>
    </source>
</evidence>
<dbReference type="Proteomes" id="UP000287766">
    <property type="component" value="Unassembled WGS sequence"/>
</dbReference>
<dbReference type="Pfam" id="PF05128">
    <property type="entry name" value="DUF697"/>
    <property type="match status" value="1"/>
</dbReference>
<evidence type="ECO:0000313" key="9">
    <source>
        <dbReference type="EMBL" id="RUO41156.1"/>
    </source>
</evidence>
<comment type="caution">
    <text evidence="9">The sequence shown here is derived from an EMBL/GenBank/DDBJ whole genome shotgun (WGS) entry which is preliminary data.</text>
</comment>
<keyword evidence="4" id="KW-0997">Cell inner membrane</keyword>
<evidence type="ECO:0000256" key="7">
    <source>
        <dbReference type="ARBA" id="ARBA00023136"/>
    </source>
</evidence>
<evidence type="ECO:0000256" key="8">
    <source>
        <dbReference type="SAM" id="Phobius"/>
    </source>
</evidence>
<dbReference type="GO" id="GO:0005886">
    <property type="term" value="C:plasma membrane"/>
    <property type="evidence" value="ECO:0007669"/>
    <property type="project" value="UniProtKB-SubCell"/>
</dbReference>
<sequence length="336" mass="38348">MTESSKRPQVQYFEADDFVAPEPSPRVELTDSVPSRLVERPHRSRWRKWLTLGIGLIGLLLVVEAVLFILASWRESLLLGALWSLALGIVVITTGAWLIREWWLLRKMRQRWRQRDDNQQHPQTFRPEQLLPQLGHPDLYSHWAKFDRQGLQQEEQLQLFEQQVLSKVDQQAERIITDHALQSALLVAVSPIALVDAGAMLWRNQRMVTAIAKCYGLEMGYWSRMRLWRQLFVNIVGIGVTEVAIDLSTSWLDASVASKLSARAGQGVAAGLLTARLGLQAQQLCRPLVFQHVQAPRLSVIRKHMMQRLMHQVPQFWRSATATKQSDAVASSAVEK</sequence>
<keyword evidence="6 8" id="KW-1133">Transmembrane helix</keyword>